<keyword evidence="8 9" id="KW-0472">Membrane</keyword>
<evidence type="ECO:0000256" key="9">
    <source>
        <dbReference type="HAMAP-Rule" id="MF_00024"/>
    </source>
</evidence>
<evidence type="ECO:0000256" key="3">
    <source>
        <dbReference type="ARBA" id="ARBA00006263"/>
    </source>
</evidence>
<accession>A0ABP3WHD5</accession>
<comment type="caution">
    <text evidence="10">The sequence shown here is derived from an EMBL/GenBank/DDBJ whole genome shotgun (WGS) entry which is preliminary data.</text>
</comment>
<keyword evidence="4 9" id="KW-1003">Cell membrane</keyword>
<evidence type="ECO:0000256" key="6">
    <source>
        <dbReference type="ARBA" id="ARBA00022692"/>
    </source>
</evidence>
<keyword evidence="7 9" id="KW-1133">Transmembrane helix</keyword>
<evidence type="ECO:0000256" key="8">
    <source>
        <dbReference type="ARBA" id="ARBA00023136"/>
    </source>
</evidence>
<feature type="transmembrane region" description="Helical" evidence="9">
    <location>
        <begin position="12"/>
        <end position="31"/>
    </location>
</feature>
<protein>
    <recommendedName>
        <fullName evidence="9">Cobalamin biosynthesis protein CobD</fullName>
    </recommendedName>
</protein>
<feature type="transmembrane region" description="Helical" evidence="9">
    <location>
        <begin position="220"/>
        <end position="241"/>
    </location>
</feature>
<comment type="caution">
    <text evidence="9">Lacks conserved residue(s) required for the propagation of feature annotation.</text>
</comment>
<dbReference type="Proteomes" id="UP001500021">
    <property type="component" value="Unassembled WGS sequence"/>
</dbReference>
<dbReference type="InterPro" id="IPR004485">
    <property type="entry name" value="Cobalamin_biosynth_CobD/CbiB"/>
</dbReference>
<evidence type="ECO:0000313" key="11">
    <source>
        <dbReference type="Proteomes" id="UP001500021"/>
    </source>
</evidence>
<feature type="transmembrane region" description="Helical" evidence="9">
    <location>
        <begin position="145"/>
        <end position="165"/>
    </location>
</feature>
<proteinExistence type="inferred from homology"/>
<name>A0ABP3WHD5_9GAMM</name>
<organism evidence="10 11">
    <name type="scientific">Colwellia asteriadis</name>
    <dbReference type="NCBI Taxonomy" id="517723"/>
    <lineage>
        <taxon>Bacteria</taxon>
        <taxon>Pseudomonadati</taxon>
        <taxon>Pseudomonadota</taxon>
        <taxon>Gammaproteobacteria</taxon>
        <taxon>Alteromonadales</taxon>
        <taxon>Colwelliaceae</taxon>
        <taxon>Colwellia</taxon>
    </lineage>
</organism>
<evidence type="ECO:0000256" key="4">
    <source>
        <dbReference type="ARBA" id="ARBA00022475"/>
    </source>
</evidence>
<keyword evidence="5 9" id="KW-0169">Cobalamin biosynthesis</keyword>
<evidence type="ECO:0000256" key="2">
    <source>
        <dbReference type="ARBA" id="ARBA00004953"/>
    </source>
</evidence>
<keyword evidence="11" id="KW-1185">Reference proteome</keyword>
<gene>
    <name evidence="10" type="primary">cbiB</name>
    <name evidence="9" type="synonym">cobD</name>
    <name evidence="10" type="ORF">GCM10009111_18040</name>
</gene>
<dbReference type="EMBL" id="BAAAFA010000005">
    <property type="protein sequence ID" value="GAA0817165.1"/>
    <property type="molecule type" value="Genomic_DNA"/>
</dbReference>
<feature type="transmembrane region" description="Helical" evidence="9">
    <location>
        <begin position="361"/>
        <end position="381"/>
    </location>
</feature>
<evidence type="ECO:0000256" key="1">
    <source>
        <dbReference type="ARBA" id="ARBA00004651"/>
    </source>
</evidence>
<feature type="transmembrane region" description="Helical" evidence="9">
    <location>
        <begin position="310"/>
        <end position="331"/>
    </location>
</feature>
<evidence type="ECO:0000256" key="7">
    <source>
        <dbReference type="ARBA" id="ARBA00022989"/>
    </source>
</evidence>
<evidence type="ECO:0000313" key="10">
    <source>
        <dbReference type="EMBL" id="GAA0817165.1"/>
    </source>
</evidence>
<feature type="transmembrane region" description="Helical" evidence="9">
    <location>
        <begin position="268"/>
        <end position="289"/>
    </location>
</feature>
<comment type="subcellular location">
    <subcellularLocation>
        <location evidence="1 9">Cell membrane</location>
        <topology evidence="1 9">Multi-pass membrane protein</topology>
    </subcellularLocation>
</comment>
<feature type="transmembrane region" description="Helical" evidence="9">
    <location>
        <begin position="118"/>
        <end position="139"/>
    </location>
</feature>
<keyword evidence="6 9" id="KW-0812">Transmembrane</keyword>
<dbReference type="PANTHER" id="PTHR34308:SF1">
    <property type="entry name" value="COBALAMIN BIOSYNTHESIS PROTEIN CBIB"/>
    <property type="match status" value="1"/>
</dbReference>
<comment type="pathway">
    <text evidence="2 9">Cofactor biosynthesis; adenosylcobalamin biosynthesis.</text>
</comment>
<reference evidence="11" key="1">
    <citation type="journal article" date="2019" name="Int. J. Syst. Evol. Microbiol.">
        <title>The Global Catalogue of Microorganisms (GCM) 10K type strain sequencing project: providing services to taxonomists for standard genome sequencing and annotation.</title>
        <authorList>
            <consortium name="The Broad Institute Genomics Platform"/>
            <consortium name="The Broad Institute Genome Sequencing Center for Infectious Disease"/>
            <person name="Wu L."/>
            <person name="Ma J."/>
        </authorList>
    </citation>
    <scope>NUCLEOTIDE SEQUENCE [LARGE SCALE GENOMIC DNA]</scope>
    <source>
        <strain evidence="11">JCM 15608</strain>
    </source>
</reference>
<dbReference type="Pfam" id="PF03186">
    <property type="entry name" value="CobD_Cbib"/>
    <property type="match status" value="1"/>
</dbReference>
<dbReference type="PANTHER" id="PTHR34308">
    <property type="entry name" value="COBALAMIN BIOSYNTHESIS PROTEIN CBIB"/>
    <property type="match status" value="1"/>
</dbReference>
<sequence length="383" mass="42046">MSLLNEIVLPDAYSLIVGCSVSITLLLALIFDACFGEAKKYHYLVGFGYIAQWLEQRLNPDFIAKPIKPIKPIKSNNDDSDVFAEEDLALTSNSSFSASSSKVATGTNQEPKFSIKSALLGGCAWLLMVLPIPLFYWFFLNDFIWYWQLLLDAVVLYLAIGLHSLHQHAMQVYQPLKNNNLVQARHFTGYLVSRDTTALSPQAMSRATVESMLENGHDSVIASLFYYVIGGAPLVILHRFANTLDAMWGYKSARFFSFGYVSARLDDLLGFASAKVCTLLYAIQGSIYGRFKCSVSNAFKQGNQYKSHNGGWVMAAGATVMNVLLGGSASYHGKTISSVSLGVGEQVSLDDIMRSVKLVKVAALLLLLSVFSGQLVAMLLISH</sequence>
<comment type="function">
    <text evidence="9">Converts cobyric acid to cobinamide by the addition of aminopropanol on the F carboxylic group.</text>
</comment>
<dbReference type="HAMAP" id="MF_00024">
    <property type="entry name" value="CobD_CbiB"/>
    <property type="match status" value="1"/>
</dbReference>
<comment type="similarity">
    <text evidence="3 9">Belongs to the CobD/CbiB family.</text>
</comment>
<evidence type="ECO:0000256" key="5">
    <source>
        <dbReference type="ARBA" id="ARBA00022573"/>
    </source>
</evidence>